<dbReference type="GO" id="GO:0016740">
    <property type="term" value="F:transferase activity"/>
    <property type="evidence" value="ECO:0007669"/>
    <property type="project" value="UniProtKB-KW"/>
</dbReference>
<protein>
    <recommendedName>
        <fullName evidence="2">Methyltransferase domain-containing protein</fullName>
    </recommendedName>
</protein>
<dbReference type="EMBL" id="LQQY01000034">
    <property type="protein sequence ID" value="KZE45225.1"/>
    <property type="molecule type" value="Genomic_DNA"/>
</dbReference>
<evidence type="ECO:0000256" key="1">
    <source>
        <dbReference type="ARBA" id="ARBA00022679"/>
    </source>
</evidence>
<dbReference type="Proteomes" id="UP000076510">
    <property type="component" value="Unassembled WGS sequence"/>
</dbReference>
<keyword evidence="1" id="KW-0808">Transferase</keyword>
<name>A0A161RKG7_9BACI</name>
<evidence type="ECO:0000313" key="3">
    <source>
        <dbReference type="EMBL" id="KZE45225.1"/>
    </source>
</evidence>
<reference evidence="4" key="1">
    <citation type="submission" date="2016-01" db="EMBL/GenBank/DDBJ databases">
        <title>Whole genome sequencing of Bhargavaea cecembensis T14.</title>
        <authorList>
            <person name="Hong K.W."/>
        </authorList>
    </citation>
    <scope>NUCLEOTIDE SEQUENCE [LARGE SCALE GENOMIC DNA]</scope>
    <source>
        <strain evidence="4">M19</strain>
    </source>
</reference>
<accession>A0A161RKG7</accession>
<evidence type="ECO:0000259" key="2">
    <source>
        <dbReference type="Pfam" id="PF13649"/>
    </source>
</evidence>
<dbReference type="PANTHER" id="PTHR43861:SF3">
    <property type="entry name" value="PUTATIVE (AFU_ORTHOLOGUE AFUA_2G14390)-RELATED"/>
    <property type="match status" value="1"/>
</dbReference>
<dbReference type="PANTHER" id="PTHR43861">
    <property type="entry name" value="TRANS-ACONITATE 2-METHYLTRANSFERASE-RELATED"/>
    <property type="match status" value="1"/>
</dbReference>
<sequence length="176" mass="19891">MGEGRNAYYFAAKGHPVTGVDYSSAAVKRCGEIAIESGVEMEALVADITRFPVPPSTYSLIILSNVLNFFHPLEIERILHKAISGLVKKGMVYIQAFSREDPAYARNEKMAAKVDEGTFYREKNETYIHFFSKSSLLDYFTDFDVLIMTESYRLDLTHGEPHYHGVIELLVRKKAG</sequence>
<proteinExistence type="predicted"/>
<dbReference type="SUPFAM" id="SSF53335">
    <property type="entry name" value="S-adenosyl-L-methionine-dependent methyltransferases"/>
    <property type="match status" value="1"/>
</dbReference>
<dbReference type="InterPro" id="IPR029063">
    <property type="entry name" value="SAM-dependent_MTases_sf"/>
</dbReference>
<dbReference type="Gene3D" id="3.40.50.150">
    <property type="entry name" value="Vaccinia Virus protein VP39"/>
    <property type="match status" value="1"/>
</dbReference>
<dbReference type="AlphaFoldDB" id="A0A161RKG7"/>
<evidence type="ECO:0000313" key="4">
    <source>
        <dbReference type="Proteomes" id="UP000076510"/>
    </source>
</evidence>
<dbReference type="OrthoDB" id="9804312at2"/>
<dbReference type="Pfam" id="PF13649">
    <property type="entry name" value="Methyltransf_25"/>
    <property type="match status" value="1"/>
</dbReference>
<organism evidence="3 4">
    <name type="scientific">Rossellomorea marisflavi</name>
    <dbReference type="NCBI Taxonomy" id="189381"/>
    <lineage>
        <taxon>Bacteria</taxon>
        <taxon>Bacillati</taxon>
        <taxon>Bacillota</taxon>
        <taxon>Bacilli</taxon>
        <taxon>Bacillales</taxon>
        <taxon>Bacillaceae</taxon>
        <taxon>Rossellomorea</taxon>
    </lineage>
</organism>
<feature type="domain" description="Methyltransferase" evidence="2">
    <location>
        <begin position="2"/>
        <end position="90"/>
    </location>
</feature>
<comment type="caution">
    <text evidence="3">The sequence shown here is derived from an EMBL/GenBank/DDBJ whole genome shotgun (WGS) entry which is preliminary data.</text>
</comment>
<dbReference type="InterPro" id="IPR041698">
    <property type="entry name" value="Methyltransf_25"/>
</dbReference>
<gene>
    <name evidence="3" type="ORF">AV649_03235</name>
</gene>
<dbReference type="CDD" id="cd02440">
    <property type="entry name" value="AdoMet_MTases"/>
    <property type="match status" value="1"/>
</dbReference>